<dbReference type="GO" id="GO:0097708">
    <property type="term" value="C:intracellular vesicle"/>
    <property type="evidence" value="ECO:0007669"/>
    <property type="project" value="TreeGrafter"/>
</dbReference>
<evidence type="ECO:0000259" key="3">
    <source>
        <dbReference type="PROSITE" id="PS50031"/>
    </source>
</evidence>
<sequence length="385" mass="41800">MAGPQDTWRVTGEDRSKHDAQFFQLKPVNGFVTGTQARDFFMQSGLPTQVLGQIWNLADINGDGKMDKKEFSIAMHLIKKKLQGYELPKVLPASLKADPIPVIGSFAQPSIGAPVVQPMGMGFPLGGIQPSVFSASLMQPQASLGTATMTTGSLGLGPRMANGVTGNFAQGGIVTVPLTGTISLTGIGSIWSLPHSSKLKHTQTFNMHDRNKRGYLLGVEARAILMQSGLPQPVLAQIWALSDIDRDGKLTCDEYCIAMHLSELARMGHVLPAALPAELMPAKVRSGSTTSSPLSSAVAGPQKDAFGDLLSTTGLPLPVSVAPVSQPAEDVVEEQVTFEDKRKENFDKGQAELERRRAILREQQMKEERERLEKEKYEAEKRERK</sequence>
<dbReference type="InterPro" id="IPR000261">
    <property type="entry name" value="EH_dom"/>
</dbReference>
<feature type="region of interest" description="Disordered" evidence="2">
    <location>
        <begin position="360"/>
        <end position="385"/>
    </location>
</feature>
<dbReference type="GO" id="GO:0150007">
    <property type="term" value="P:clathrin-dependent synaptic vesicle endocytosis"/>
    <property type="evidence" value="ECO:0007669"/>
    <property type="project" value="TreeGrafter"/>
</dbReference>
<dbReference type="PROSITE" id="PS50222">
    <property type="entry name" value="EF_HAND_2"/>
    <property type="match status" value="2"/>
</dbReference>
<feature type="non-terminal residue" evidence="5">
    <location>
        <position position="1"/>
    </location>
</feature>
<dbReference type="GO" id="GO:0005509">
    <property type="term" value="F:calcium ion binding"/>
    <property type="evidence" value="ECO:0007669"/>
    <property type="project" value="InterPro"/>
</dbReference>
<protein>
    <submittedName>
        <fullName evidence="5">Uncharacterized protein</fullName>
    </submittedName>
</protein>
<keyword evidence="1" id="KW-0106">Calcium</keyword>
<feature type="domain" description="EF-hand" evidence="4">
    <location>
        <begin position="46"/>
        <end position="81"/>
    </location>
</feature>
<keyword evidence="6" id="KW-1185">Reference proteome</keyword>
<dbReference type="PROSITE" id="PS00018">
    <property type="entry name" value="EF_HAND_1"/>
    <property type="match status" value="2"/>
</dbReference>
<dbReference type="InterPro" id="IPR018247">
    <property type="entry name" value="EF_Hand_1_Ca_BS"/>
</dbReference>
<dbReference type="SUPFAM" id="SSF47473">
    <property type="entry name" value="EF-hand"/>
    <property type="match status" value="2"/>
</dbReference>
<feature type="domain" description="EH" evidence="3">
    <location>
        <begin position="14"/>
        <end position="95"/>
    </location>
</feature>
<feature type="domain" description="EH" evidence="3">
    <location>
        <begin position="197"/>
        <end position="286"/>
    </location>
</feature>
<gene>
    <name evidence="5" type="ORF">CUNI_LOCUS9087</name>
</gene>
<dbReference type="PROSITE" id="PS50031">
    <property type="entry name" value="EH"/>
    <property type="match status" value="2"/>
</dbReference>
<name>A0A8S3Z329_9EUPU</name>
<accession>A0A8S3Z329</accession>
<dbReference type="InterPro" id="IPR011992">
    <property type="entry name" value="EF-hand-dom_pair"/>
</dbReference>
<dbReference type="Gene3D" id="1.10.238.10">
    <property type="entry name" value="EF-hand"/>
    <property type="match status" value="2"/>
</dbReference>
<dbReference type="InterPro" id="IPR002048">
    <property type="entry name" value="EF_hand_dom"/>
</dbReference>
<dbReference type="SMART" id="SM00054">
    <property type="entry name" value="EFh"/>
    <property type="match status" value="2"/>
</dbReference>
<dbReference type="Proteomes" id="UP000678393">
    <property type="component" value="Unassembled WGS sequence"/>
</dbReference>
<dbReference type="AlphaFoldDB" id="A0A8S3Z329"/>
<dbReference type="PANTHER" id="PTHR11216">
    <property type="entry name" value="EH DOMAIN"/>
    <property type="match status" value="1"/>
</dbReference>
<dbReference type="CDD" id="cd00052">
    <property type="entry name" value="EH"/>
    <property type="match status" value="2"/>
</dbReference>
<dbReference type="GO" id="GO:0060090">
    <property type="term" value="F:molecular adaptor activity"/>
    <property type="evidence" value="ECO:0007669"/>
    <property type="project" value="TreeGrafter"/>
</dbReference>
<comment type="caution">
    <text evidence="5">The sequence shown here is derived from an EMBL/GenBank/DDBJ whole genome shotgun (WGS) entry which is preliminary data.</text>
</comment>
<proteinExistence type="predicted"/>
<dbReference type="Pfam" id="PF12763">
    <property type="entry name" value="EH"/>
    <property type="match status" value="2"/>
</dbReference>
<evidence type="ECO:0000256" key="1">
    <source>
        <dbReference type="ARBA" id="ARBA00022837"/>
    </source>
</evidence>
<dbReference type="FunFam" id="1.10.238.10:FF:000055">
    <property type="entry name" value="Intersectin-1 isoform 1"/>
    <property type="match status" value="1"/>
</dbReference>
<organism evidence="5 6">
    <name type="scientific">Candidula unifasciata</name>
    <dbReference type="NCBI Taxonomy" id="100452"/>
    <lineage>
        <taxon>Eukaryota</taxon>
        <taxon>Metazoa</taxon>
        <taxon>Spiralia</taxon>
        <taxon>Lophotrochozoa</taxon>
        <taxon>Mollusca</taxon>
        <taxon>Gastropoda</taxon>
        <taxon>Heterobranchia</taxon>
        <taxon>Euthyneura</taxon>
        <taxon>Panpulmonata</taxon>
        <taxon>Eupulmonata</taxon>
        <taxon>Stylommatophora</taxon>
        <taxon>Helicina</taxon>
        <taxon>Helicoidea</taxon>
        <taxon>Geomitridae</taxon>
        <taxon>Candidula</taxon>
    </lineage>
</organism>
<dbReference type="EMBL" id="CAJHNH020001547">
    <property type="protein sequence ID" value="CAG5123529.1"/>
    <property type="molecule type" value="Genomic_DNA"/>
</dbReference>
<dbReference type="SMART" id="SM00027">
    <property type="entry name" value="EH"/>
    <property type="match status" value="2"/>
</dbReference>
<dbReference type="PANTHER" id="PTHR11216:SF170">
    <property type="entry name" value="DYNAMIN ASSOCIATED PROTEIN 160, ISOFORM D"/>
    <property type="match status" value="1"/>
</dbReference>
<dbReference type="GO" id="GO:0005737">
    <property type="term" value="C:cytoplasm"/>
    <property type="evidence" value="ECO:0007669"/>
    <property type="project" value="TreeGrafter"/>
</dbReference>
<reference evidence="5" key="1">
    <citation type="submission" date="2021-04" db="EMBL/GenBank/DDBJ databases">
        <authorList>
            <consortium name="Molecular Ecology Group"/>
        </authorList>
    </citation>
    <scope>NUCLEOTIDE SEQUENCE</scope>
</reference>
<feature type="domain" description="EF-hand" evidence="4">
    <location>
        <begin position="230"/>
        <end position="265"/>
    </location>
</feature>
<dbReference type="GO" id="GO:0042734">
    <property type="term" value="C:presynaptic membrane"/>
    <property type="evidence" value="ECO:0007669"/>
    <property type="project" value="TreeGrafter"/>
</dbReference>
<evidence type="ECO:0000256" key="2">
    <source>
        <dbReference type="SAM" id="MobiDB-lite"/>
    </source>
</evidence>
<evidence type="ECO:0000259" key="4">
    <source>
        <dbReference type="PROSITE" id="PS50222"/>
    </source>
</evidence>
<evidence type="ECO:0000313" key="5">
    <source>
        <dbReference type="EMBL" id="CAG5123529.1"/>
    </source>
</evidence>
<dbReference type="OrthoDB" id="2015333at2759"/>
<evidence type="ECO:0000313" key="6">
    <source>
        <dbReference type="Proteomes" id="UP000678393"/>
    </source>
</evidence>